<evidence type="ECO:0000313" key="4">
    <source>
        <dbReference type="Proteomes" id="UP000237631"/>
    </source>
</evidence>
<feature type="coiled-coil region" evidence="1">
    <location>
        <begin position="137"/>
        <end position="164"/>
    </location>
</feature>
<feature type="compositionally biased region" description="Basic and acidic residues" evidence="2">
    <location>
        <begin position="179"/>
        <end position="195"/>
    </location>
</feature>
<accession>A0A2S6C216</accession>
<name>A0A2S6C216_9PEZI</name>
<feature type="region of interest" description="Disordered" evidence="2">
    <location>
        <begin position="244"/>
        <end position="269"/>
    </location>
</feature>
<keyword evidence="4" id="KW-1185">Reference proteome</keyword>
<protein>
    <submittedName>
        <fullName evidence="3">Uncharacterized protein</fullName>
    </submittedName>
</protein>
<gene>
    <name evidence="3" type="ORF">CBER1_04562</name>
</gene>
<sequence length="283" mass="31464">MPKNRRPTTAPPARQPVAQPPRPEAGDNELTTIFADVANALQECGHEANRVLHHWLQLKKQILACDTSYASAWLGRVQNRLRSFGVATREEIEADQAAKEESAQKDIKIRDLEIEVARLLDAAMVAAGKAATEGAAKDELIRKLKEHNGLLQNANTKLERALRVPRQASVRAVHMEDAATADCTERDPPRGEFSRPHGRAATPHVHDNATARTNEHSMNDKKAKPRSWLQIVQELLAQDAQAPCSLERDRRHATAGPTPATGFDNSSSRTLYERFTELYGTRR</sequence>
<organism evidence="3 4">
    <name type="scientific">Cercospora berteroae</name>
    <dbReference type="NCBI Taxonomy" id="357750"/>
    <lineage>
        <taxon>Eukaryota</taxon>
        <taxon>Fungi</taxon>
        <taxon>Dikarya</taxon>
        <taxon>Ascomycota</taxon>
        <taxon>Pezizomycotina</taxon>
        <taxon>Dothideomycetes</taxon>
        <taxon>Dothideomycetidae</taxon>
        <taxon>Mycosphaerellales</taxon>
        <taxon>Mycosphaerellaceae</taxon>
        <taxon>Cercospora</taxon>
    </lineage>
</organism>
<dbReference type="Proteomes" id="UP000237631">
    <property type="component" value="Unassembled WGS sequence"/>
</dbReference>
<dbReference type="AlphaFoldDB" id="A0A2S6C216"/>
<dbReference type="EMBL" id="PNEN01000576">
    <property type="protein sequence ID" value="PPJ53784.1"/>
    <property type="molecule type" value="Genomic_DNA"/>
</dbReference>
<evidence type="ECO:0000313" key="3">
    <source>
        <dbReference type="EMBL" id="PPJ53784.1"/>
    </source>
</evidence>
<feature type="compositionally biased region" description="Pro residues" evidence="2">
    <location>
        <begin position="9"/>
        <end position="23"/>
    </location>
</feature>
<evidence type="ECO:0000256" key="1">
    <source>
        <dbReference type="SAM" id="Coils"/>
    </source>
</evidence>
<dbReference type="OrthoDB" id="10570583at2759"/>
<feature type="region of interest" description="Disordered" evidence="2">
    <location>
        <begin position="179"/>
        <end position="225"/>
    </location>
</feature>
<comment type="caution">
    <text evidence="3">The sequence shown here is derived from an EMBL/GenBank/DDBJ whole genome shotgun (WGS) entry which is preliminary data.</text>
</comment>
<feature type="compositionally biased region" description="Basic and acidic residues" evidence="2">
    <location>
        <begin position="204"/>
        <end position="222"/>
    </location>
</feature>
<evidence type="ECO:0000256" key="2">
    <source>
        <dbReference type="SAM" id="MobiDB-lite"/>
    </source>
</evidence>
<feature type="region of interest" description="Disordered" evidence="2">
    <location>
        <begin position="1"/>
        <end position="27"/>
    </location>
</feature>
<keyword evidence="1" id="KW-0175">Coiled coil</keyword>
<proteinExistence type="predicted"/>
<reference evidence="4" key="1">
    <citation type="journal article" date="2017" name="bioRxiv">
        <title>Conservation of a gene cluster reveals novel cercosporin biosynthetic mechanisms and extends production to the genus Colletotrichum.</title>
        <authorList>
            <person name="de Jonge R."/>
            <person name="Ebert M.K."/>
            <person name="Huitt-Roehl C.R."/>
            <person name="Pal P."/>
            <person name="Suttle J.C."/>
            <person name="Spanner R.E."/>
            <person name="Neubauer J.D."/>
            <person name="Jurick W.M.II."/>
            <person name="Stott K.A."/>
            <person name="Secor G.A."/>
            <person name="Thomma B.P.H.J."/>
            <person name="Van de Peer Y."/>
            <person name="Townsend C.A."/>
            <person name="Bolton M.D."/>
        </authorList>
    </citation>
    <scope>NUCLEOTIDE SEQUENCE [LARGE SCALE GENOMIC DNA]</scope>
    <source>
        <strain evidence="4">CBS538.71</strain>
    </source>
</reference>